<dbReference type="EMBL" id="JACMSC010000022">
    <property type="protein sequence ID" value="KAG6468237.1"/>
    <property type="molecule type" value="Genomic_DNA"/>
</dbReference>
<dbReference type="PROSITE" id="PS50888">
    <property type="entry name" value="BHLH"/>
    <property type="match status" value="1"/>
</dbReference>
<feature type="compositionally biased region" description="Basic and acidic residues" evidence="8">
    <location>
        <begin position="273"/>
        <end position="286"/>
    </location>
</feature>
<evidence type="ECO:0000256" key="1">
    <source>
        <dbReference type="ARBA" id="ARBA00004123"/>
    </source>
</evidence>
<dbReference type="InterPro" id="IPR025610">
    <property type="entry name" value="MYC/MYB_N"/>
</dbReference>
<name>A0A8J5ETJ1_ZINOF</name>
<keyword evidence="5 6" id="KW-0539">Nucleus</keyword>
<dbReference type="GO" id="GO:0000976">
    <property type="term" value="F:transcription cis-regulatory region binding"/>
    <property type="evidence" value="ECO:0007669"/>
    <property type="project" value="TreeGrafter"/>
</dbReference>
<keyword evidence="3 6" id="KW-0805">Transcription regulation</keyword>
<evidence type="ECO:0000313" key="11">
    <source>
        <dbReference type="Proteomes" id="UP000734854"/>
    </source>
</evidence>
<reference evidence="10 11" key="1">
    <citation type="submission" date="2020-08" db="EMBL/GenBank/DDBJ databases">
        <title>Plant Genome Project.</title>
        <authorList>
            <person name="Zhang R.-G."/>
        </authorList>
    </citation>
    <scope>NUCLEOTIDE SEQUENCE [LARGE SCALE GENOMIC DNA]</scope>
    <source>
        <tissue evidence="10">Rhizome</tissue>
    </source>
</reference>
<dbReference type="SMART" id="SM00353">
    <property type="entry name" value="HLH"/>
    <property type="match status" value="1"/>
</dbReference>
<keyword evidence="4 6" id="KW-0804">Transcription</keyword>
<evidence type="ECO:0000256" key="6">
    <source>
        <dbReference type="RuleBase" id="RU369104"/>
    </source>
</evidence>
<proteinExistence type="inferred from homology"/>
<organism evidence="10 11">
    <name type="scientific">Zingiber officinale</name>
    <name type="common">Ginger</name>
    <name type="synonym">Amomum zingiber</name>
    <dbReference type="NCBI Taxonomy" id="94328"/>
    <lineage>
        <taxon>Eukaryota</taxon>
        <taxon>Viridiplantae</taxon>
        <taxon>Streptophyta</taxon>
        <taxon>Embryophyta</taxon>
        <taxon>Tracheophyta</taxon>
        <taxon>Spermatophyta</taxon>
        <taxon>Magnoliopsida</taxon>
        <taxon>Liliopsida</taxon>
        <taxon>Zingiberales</taxon>
        <taxon>Zingiberaceae</taxon>
        <taxon>Zingiber</taxon>
    </lineage>
</organism>
<feature type="coiled-coil region" evidence="7">
    <location>
        <begin position="428"/>
        <end position="455"/>
    </location>
</feature>
<protein>
    <recommendedName>
        <fullName evidence="6">Transcription factor</fullName>
        <shortName evidence="6">bHLH transcription factor</shortName>
    </recommendedName>
    <alternativeName>
        <fullName evidence="6">Basic helix-loop-helix protein</fullName>
    </alternativeName>
</protein>
<dbReference type="InterPro" id="IPR045084">
    <property type="entry name" value="AIB/MYC-like"/>
</dbReference>
<evidence type="ECO:0000259" key="9">
    <source>
        <dbReference type="PROSITE" id="PS50888"/>
    </source>
</evidence>
<comment type="similarity">
    <text evidence="2">Belongs to the bHLH protein family.</text>
</comment>
<comment type="caution">
    <text evidence="10">The sequence shown here is derived from an EMBL/GenBank/DDBJ whole genome shotgun (WGS) entry which is preliminary data.</text>
</comment>
<dbReference type="GO" id="GO:0005634">
    <property type="term" value="C:nucleus"/>
    <property type="evidence" value="ECO:0007669"/>
    <property type="project" value="UniProtKB-SubCell"/>
</dbReference>
<dbReference type="GO" id="GO:0046983">
    <property type="term" value="F:protein dimerization activity"/>
    <property type="evidence" value="ECO:0007669"/>
    <property type="project" value="InterPro"/>
</dbReference>
<feature type="compositionally biased region" description="Basic and acidic residues" evidence="8">
    <location>
        <begin position="386"/>
        <end position="400"/>
    </location>
</feature>
<evidence type="ECO:0000256" key="8">
    <source>
        <dbReference type="SAM" id="MobiDB-lite"/>
    </source>
</evidence>
<keyword evidence="11" id="KW-1185">Reference proteome</keyword>
<dbReference type="GO" id="GO:0003700">
    <property type="term" value="F:DNA-binding transcription factor activity"/>
    <property type="evidence" value="ECO:0007669"/>
    <property type="project" value="InterPro"/>
</dbReference>
<comment type="subcellular location">
    <subcellularLocation>
        <location evidence="1 6">Nucleus</location>
    </subcellularLocation>
</comment>
<sequence>MVVAEFWSDEERKMAIAVLGREAFEYICARRVASFDGQLTAVGVGGADLQTKLQDLVERPPSAGGGWAYAIFWQIARSASGDLVLGWGDGHCRELGDGEDAGGDPVDGGRQKMRKRVLEWLHLLSGGSDDENCALRLDRITGAEMYFLASMYFSFPKGVDAAGKALASGKHIWISEAELASPVVGSMRAFLARSAGFRTTVFVPLDASVLELGSLDAVPESFEVLRSIRSAFGLENPTSGHIAKHPRIFGNDLYPDVDRVNGNAASSAKTQKRPSEMIKKPGDHRLRNPIGIGGTLLQWNHNLSKCDPVSPVQPQQLHRPPPQSFVPPSGQIDFGAVGGNPASASLRELAMDADLSDVEGPSKEQAETTATAEVRRPRKRGRKPANGRDEPLNHVEAERQRREKLNQKFYALRAVVPNISKMDKASLLGDAIAYITELQQKLKEMEAEREAWDGTTSTDHRRPNQIEVETAEGEVVVRVSCPLEGHPLSKVIRALRTSQSDVVDTKVDANSDSVLHTFIVRSPEQEVRTSLISALALESN</sequence>
<evidence type="ECO:0000313" key="10">
    <source>
        <dbReference type="EMBL" id="KAG6468237.1"/>
    </source>
</evidence>
<dbReference type="CDD" id="cd11449">
    <property type="entry name" value="bHLH_AtAIB_like"/>
    <property type="match status" value="1"/>
</dbReference>
<feature type="region of interest" description="Disordered" evidence="8">
    <location>
        <begin position="307"/>
        <end position="340"/>
    </location>
</feature>
<gene>
    <name evidence="10" type="ORF">ZIOFF_072810</name>
</gene>
<dbReference type="Pfam" id="PF14215">
    <property type="entry name" value="bHLH-MYC_N"/>
    <property type="match status" value="1"/>
</dbReference>
<keyword evidence="7" id="KW-0175">Coiled coil</keyword>
<evidence type="ECO:0000256" key="4">
    <source>
        <dbReference type="ARBA" id="ARBA00023163"/>
    </source>
</evidence>
<feature type="region of interest" description="Disordered" evidence="8">
    <location>
        <begin position="354"/>
        <end position="400"/>
    </location>
</feature>
<feature type="region of interest" description="Disordered" evidence="8">
    <location>
        <begin position="263"/>
        <end position="287"/>
    </location>
</feature>
<dbReference type="SUPFAM" id="SSF47459">
    <property type="entry name" value="HLH, helix-loop-helix DNA-binding domain"/>
    <property type="match status" value="1"/>
</dbReference>
<dbReference type="PANTHER" id="PTHR11514:SF139">
    <property type="entry name" value="TRANSCRIPTION FACTOR"/>
    <property type="match status" value="1"/>
</dbReference>
<dbReference type="FunFam" id="4.10.280.10:FF:000078">
    <property type="entry name" value="Transcription factor bHLH13"/>
    <property type="match status" value="1"/>
</dbReference>
<dbReference type="AlphaFoldDB" id="A0A8J5ETJ1"/>
<dbReference type="InterPro" id="IPR011598">
    <property type="entry name" value="bHLH_dom"/>
</dbReference>
<dbReference type="InterPro" id="IPR036638">
    <property type="entry name" value="HLH_DNA-bd_sf"/>
</dbReference>
<evidence type="ECO:0000256" key="3">
    <source>
        <dbReference type="ARBA" id="ARBA00023015"/>
    </source>
</evidence>
<evidence type="ECO:0000256" key="5">
    <source>
        <dbReference type="ARBA" id="ARBA00023242"/>
    </source>
</evidence>
<dbReference type="Proteomes" id="UP000734854">
    <property type="component" value="Unassembled WGS sequence"/>
</dbReference>
<evidence type="ECO:0000256" key="2">
    <source>
        <dbReference type="ARBA" id="ARBA00005510"/>
    </source>
</evidence>
<dbReference type="Pfam" id="PF22754">
    <property type="entry name" value="bHLH-TF_ACT-like_plant"/>
    <property type="match status" value="1"/>
</dbReference>
<dbReference type="Gene3D" id="4.10.280.10">
    <property type="entry name" value="Helix-loop-helix DNA-binding domain"/>
    <property type="match status" value="1"/>
</dbReference>
<accession>A0A8J5ETJ1</accession>
<dbReference type="PANTHER" id="PTHR11514">
    <property type="entry name" value="MYC"/>
    <property type="match status" value="1"/>
</dbReference>
<evidence type="ECO:0000256" key="7">
    <source>
        <dbReference type="SAM" id="Coils"/>
    </source>
</evidence>
<feature type="domain" description="BHLH" evidence="9">
    <location>
        <begin position="389"/>
        <end position="438"/>
    </location>
</feature>
<feature type="compositionally biased region" description="Basic residues" evidence="8">
    <location>
        <begin position="376"/>
        <end position="385"/>
    </location>
</feature>
<dbReference type="Pfam" id="PF00010">
    <property type="entry name" value="HLH"/>
    <property type="match status" value="1"/>
</dbReference>
<dbReference type="InterPro" id="IPR054502">
    <property type="entry name" value="bHLH-TF_ACT-like_plant"/>
</dbReference>